<proteinExistence type="predicted"/>
<accession>A0A9N9NQU4</accession>
<evidence type="ECO:0000313" key="2">
    <source>
        <dbReference type="Proteomes" id="UP000789759"/>
    </source>
</evidence>
<sequence>MCKTEKHNGIQKLDKKIRLLGYYKVRVRVSFIEARKLCQLTERVLDLDIYRQLHSPSNNEVRSQMIIAKEGLQKVVANFQVIAVTSGVKLKGIASARAVSNVCIRPVRVCEALEEPKIEILN</sequence>
<organism evidence="1 2">
    <name type="scientific">Cetraspora pellucida</name>
    <dbReference type="NCBI Taxonomy" id="1433469"/>
    <lineage>
        <taxon>Eukaryota</taxon>
        <taxon>Fungi</taxon>
        <taxon>Fungi incertae sedis</taxon>
        <taxon>Mucoromycota</taxon>
        <taxon>Glomeromycotina</taxon>
        <taxon>Glomeromycetes</taxon>
        <taxon>Diversisporales</taxon>
        <taxon>Gigasporaceae</taxon>
        <taxon>Cetraspora</taxon>
    </lineage>
</organism>
<gene>
    <name evidence="1" type="ORF">CPELLU_LOCUS15349</name>
</gene>
<name>A0A9N9NQU4_9GLOM</name>
<dbReference type="EMBL" id="CAJVQA010020057">
    <property type="protein sequence ID" value="CAG8761768.1"/>
    <property type="molecule type" value="Genomic_DNA"/>
</dbReference>
<dbReference type="AlphaFoldDB" id="A0A9N9NQU4"/>
<dbReference type="Proteomes" id="UP000789759">
    <property type="component" value="Unassembled WGS sequence"/>
</dbReference>
<feature type="non-terminal residue" evidence="1">
    <location>
        <position position="122"/>
    </location>
</feature>
<evidence type="ECO:0000313" key="1">
    <source>
        <dbReference type="EMBL" id="CAG8761768.1"/>
    </source>
</evidence>
<protein>
    <submittedName>
        <fullName evidence="1">20474_t:CDS:1</fullName>
    </submittedName>
</protein>
<comment type="caution">
    <text evidence="1">The sequence shown here is derived from an EMBL/GenBank/DDBJ whole genome shotgun (WGS) entry which is preliminary data.</text>
</comment>
<keyword evidence="2" id="KW-1185">Reference proteome</keyword>
<reference evidence="1" key="1">
    <citation type="submission" date="2021-06" db="EMBL/GenBank/DDBJ databases">
        <authorList>
            <person name="Kallberg Y."/>
            <person name="Tangrot J."/>
            <person name="Rosling A."/>
        </authorList>
    </citation>
    <scope>NUCLEOTIDE SEQUENCE</scope>
    <source>
        <strain evidence="1">FL966</strain>
    </source>
</reference>